<dbReference type="OrthoDB" id="7644716at2"/>
<dbReference type="Proteomes" id="UP000310597">
    <property type="component" value="Unassembled WGS sequence"/>
</dbReference>
<reference evidence="1 2" key="1">
    <citation type="submission" date="2019-04" db="EMBL/GenBank/DDBJ databases">
        <title>Draft Whole-Genome sequence of the purple photosynthetic bacterium Rhodobacter capsulatus SP108 with an indigenous class A beta-lactamase.</title>
        <authorList>
            <person name="Robertson S."/>
            <person name="Meyer T.E."/>
            <person name="Kyndt J.A."/>
        </authorList>
    </citation>
    <scope>NUCLEOTIDE SEQUENCE [LARGE SCALE GENOMIC DNA]</scope>
    <source>
        <strain evidence="1 2">SP108</strain>
    </source>
</reference>
<gene>
    <name evidence="1" type="ORF">FBT96_09035</name>
</gene>
<dbReference type="EMBL" id="SWJZ01000030">
    <property type="protein sequence ID" value="TKD21456.1"/>
    <property type="molecule type" value="Genomic_DNA"/>
</dbReference>
<organism evidence="1 2">
    <name type="scientific">Rhodobacter capsulatus</name>
    <name type="common">Rhodopseudomonas capsulata</name>
    <dbReference type="NCBI Taxonomy" id="1061"/>
    <lineage>
        <taxon>Bacteria</taxon>
        <taxon>Pseudomonadati</taxon>
        <taxon>Pseudomonadota</taxon>
        <taxon>Alphaproteobacteria</taxon>
        <taxon>Rhodobacterales</taxon>
        <taxon>Rhodobacter group</taxon>
        <taxon>Rhodobacter</taxon>
    </lineage>
</organism>
<protein>
    <recommendedName>
        <fullName evidence="3">YtkA-like domain-containing protein</fullName>
    </recommendedName>
</protein>
<evidence type="ECO:0008006" key="3">
    <source>
        <dbReference type="Google" id="ProtNLM"/>
    </source>
</evidence>
<dbReference type="RefSeq" id="WP_136905965.1">
    <property type="nucleotide sequence ID" value="NZ_SWJZ01000030.1"/>
</dbReference>
<dbReference type="AlphaFoldDB" id="A0A4U1JTH0"/>
<proteinExistence type="predicted"/>
<sequence length="142" mass="15210">MGTRALAVILALGVAVFVGVFIWTTAWTLDPRDTTSADPSVTAKVSEALSDGRMDVQVDALGGRDVRLEIQFMPDTDAGAAAGMRPDVNFAMVDMHMDGIAPPLQLVEAGVWRADVKLPMAGRWVVSVGFGEEFAEVEFDAR</sequence>
<evidence type="ECO:0000313" key="2">
    <source>
        <dbReference type="Proteomes" id="UP000310597"/>
    </source>
</evidence>
<name>A0A4U1JTH0_RHOCA</name>
<evidence type="ECO:0000313" key="1">
    <source>
        <dbReference type="EMBL" id="TKD21456.1"/>
    </source>
</evidence>
<comment type="caution">
    <text evidence="1">The sequence shown here is derived from an EMBL/GenBank/DDBJ whole genome shotgun (WGS) entry which is preliminary data.</text>
</comment>
<accession>A0A4U1JTH0</accession>